<feature type="compositionally biased region" description="Low complexity" evidence="1">
    <location>
        <begin position="144"/>
        <end position="162"/>
    </location>
</feature>
<evidence type="ECO:0000313" key="3">
    <source>
        <dbReference type="EMBL" id="OCF58818.1"/>
    </source>
</evidence>
<feature type="region of interest" description="Disordered" evidence="1">
    <location>
        <begin position="73"/>
        <end position="93"/>
    </location>
</feature>
<protein>
    <recommendedName>
        <fullName evidence="2">F-box domain-containing protein</fullName>
    </recommendedName>
</protein>
<evidence type="ECO:0000313" key="4">
    <source>
        <dbReference type="Proteomes" id="UP000092583"/>
    </source>
</evidence>
<proteinExistence type="predicted"/>
<evidence type="ECO:0000256" key="1">
    <source>
        <dbReference type="SAM" id="MobiDB-lite"/>
    </source>
</evidence>
<dbReference type="SUPFAM" id="SSF81383">
    <property type="entry name" value="F-box domain"/>
    <property type="match status" value="1"/>
</dbReference>
<reference evidence="4" key="2">
    <citation type="submission" date="2013-12" db="EMBL/GenBank/DDBJ databases">
        <title>Evolution of pathogenesis and genome organization in the Tremellales.</title>
        <authorList>
            <person name="Cuomo C."/>
            <person name="Litvintseva A."/>
            <person name="Heitman J."/>
            <person name="Chen Y."/>
            <person name="Sun S."/>
            <person name="Springer D."/>
            <person name="Dromer F."/>
            <person name="Young S."/>
            <person name="Zeng Q."/>
            <person name="Chapman S."/>
            <person name="Gujja S."/>
            <person name="Saif S."/>
            <person name="Birren B."/>
        </authorList>
    </citation>
    <scope>NUCLEOTIDE SEQUENCE [LARGE SCALE GENOMIC DNA]</scope>
    <source>
        <strain evidence="4">CBS 10435</strain>
    </source>
</reference>
<reference evidence="3 4" key="1">
    <citation type="submission" date="2013-07" db="EMBL/GenBank/DDBJ databases">
        <title>The Genome Sequence of Kwoniella mangroviensis CBS10435.</title>
        <authorList>
            <consortium name="The Broad Institute Genome Sequencing Platform"/>
            <person name="Cuomo C."/>
            <person name="Litvintseva A."/>
            <person name="Chen Y."/>
            <person name="Heitman J."/>
            <person name="Sun S."/>
            <person name="Springer D."/>
            <person name="Dromer F."/>
            <person name="Young S.K."/>
            <person name="Zeng Q."/>
            <person name="Gargeya S."/>
            <person name="Fitzgerald M."/>
            <person name="Abouelleil A."/>
            <person name="Alvarado L."/>
            <person name="Berlin A.M."/>
            <person name="Chapman S.B."/>
            <person name="Dewar J."/>
            <person name="Goldberg J."/>
            <person name="Griggs A."/>
            <person name="Gujja S."/>
            <person name="Hansen M."/>
            <person name="Howarth C."/>
            <person name="Imamovic A."/>
            <person name="Larimer J."/>
            <person name="McCowan C."/>
            <person name="Murphy C."/>
            <person name="Pearson M."/>
            <person name="Priest M."/>
            <person name="Roberts A."/>
            <person name="Saif S."/>
            <person name="Shea T."/>
            <person name="Sykes S."/>
            <person name="Wortman J."/>
            <person name="Nusbaum C."/>
            <person name="Birren B."/>
        </authorList>
    </citation>
    <scope>NUCLEOTIDE SEQUENCE [LARGE SCALE GENOMIC DNA]</scope>
    <source>
        <strain evidence="3 4">CBS 10435</strain>
    </source>
</reference>
<feature type="domain" description="F-box" evidence="2">
    <location>
        <begin position="29"/>
        <end position="70"/>
    </location>
</feature>
<feature type="compositionally biased region" description="Basic and acidic residues" evidence="1">
    <location>
        <begin position="277"/>
        <end position="298"/>
    </location>
</feature>
<feature type="region of interest" description="Disordered" evidence="1">
    <location>
        <begin position="143"/>
        <end position="162"/>
    </location>
</feature>
<dbReference type="InterPro" id="IPR036047">
    <property type="entry name" value="F-box-like_dom_sf"/>
</dbReference>
<organism evidence="3 4">
    <name type="scientific">Kwoniella mangroviensis CBS 10435</name>
    <dbReference type="NCBI Taxonomy" id="1331196"/>
    <lineage>
        <taxon>Eukaryota</taxon>
        <taxon>Fungi</taxon>
        <taxon>Dikarya</taxon>
        <taxon>Basidiomycota</taxon>
        <taxon>Agaricomycotina</taxon>
        <taxon>Tremellomycetes</taxon>
        <taxon>Tremellales</taxon>
        <taxon>Cryptococcaceae</taxon>
        <taxon>Kwoniella</taxon>
    </lineage>
</organism>
<accession>A0A1B9ITF0</accession>
<evidence type="ECO:0000259" key="2">
    <source>
        <dbReference type="Pfam" id="PF12937"/>
    </source>
</evidence>
<feature type="region of interest" description="Disordered" evidence="1">
    <location>
        <begin position="277"/>
        <end position="314"/>
    </location>
</feature>
<dbReference type="EMBL" id="KI669461">
    <property type="protein sequence ID" value="OCF58818.1"/>
    <property type="molecule type" value="Genomic_DNA"/>
</dbReference>
<dbReference type="Pfam" id="PF12937">
    <property type="entry name" value="F-box-like"/>
    <property type="match status" value="1"/>
</dbReference>
<name>A0A1B9ITF0_9TREE</name>
<keyword evidence="4" id="KW-1185">Reference proteome</keyword>
<dbReference type="OrthoDB" id="2571288at2759"/>
<dbReference type="AlphaFoldDB" id="A0A1B9ITF0"/>
<dbReference type="Proteomes" id="UP000092583">
    <property type="component" value="Unassembled WGS sequence"/>
</dbReference>
<dbReference type="InterPro" id="IPR001810">
    <property type="entry name" value="F-box_dom"/>
</dbReference>
<feature type="compositionally biased region" description="Acidic residues" evidence="1">
    <location>
        <begin position="299"/>
        <end position="312"/>
    </location>
</feature>
<gene>
    <name evidence="3" type="ORF">L486_03308</name>
</gene>
<sequence length="361" mass="41030">MSSTKKKSKSKAKAINIHDLTQPILFSDQIIQRILSYIPTDNQSTLASCALVNKQFNRIATPLLWRWLDLSSATSTDDGSEDGTDTAAPLDTSHWTKEHLEMVEVLSIDTHKQDWCSAFGQFDMPNLEALRLTVGRMYGGIGRTHSVQSSPPSSQTRPSSSSTAQCSLIQNLRPNTIVYRETPSSAFYLDPNNLCPGIWSEVETLIFLIPPVGANKSFVRNKDLIKLVPKLTKVIWIFDPSQVDLTSRYNTGDYDHGEIDFLSSLLMKNPKDELEEAAYRDKQSNAKNNEENTETTKSDDEDDNDDDDDDSEYTSFDFYSIEEFVEKKEWYRWFGPEEIVRWKKVNEEIVGGKKKKSKGKK</sequence>